<dbReference type="GO" id="GO:0016787">
    <property type="term" value="F:hydrolase activity"/>
    <property type="evidence" value="ECO:0007669"/>
    <property type="project" value="UniProtKB-KW"/>
</dbReference>
<evidence type="ECO:0000313" key="3">
    <source>
        <dbReference type="Proteomes" id="UP000783742"/>
    </source>
</evidence>
<sequence>MRLIDFHCHPDLYNNNFKILNNGNKIVFMTNLPVLFERYYPKYKDSTNTFLALGYHPELIEEYPNYFDIFKRNLYKTRFVGEIGLDNSESNKKSFEKQLKIFREIMDECNKNDGKIISIHSRKAESVIFEELINNNNNIYILHWYTGALKRLLDGMMISKNIYISVNLDMTTTKKGNDLIQSVPIDRIVLETDAPFTKESKKRYDYKILEDTIAQIARIKKSTLEDVTIQIQANSKKILE</sequence>
<comment type="caution">
    <text evidence="2">The sequence shown here is derived from an EMBL/GenBank/DDBJ whole genome shotgun (WGS) entry which is preliminary data.</text>
</comment>
<accession>A0ABS6FGG4</accession>
<dbReference type="PROSITE" id="PS01091">
    <property type="entry name" value="TATD_3"/>
    <property type="match status" value="1"/>
</dbReference>
<gene>
    <name evidence="2" type="ORF">KQI68_05325</name>
</gene>
<dbReference type="EMBL" id="JAHLQO010000003">
    <property type="protein sequence ID" value="MBU5669262.1"/>
    <property type="molecule type" value="Genomic_DNA"/>
</dbReference>
<dbReference type="Pfam" id="PF01026">
    <property type="entry name" value="TatD_DNase"/>
    <property type="match status" value="1"/>
</dbReference>
<dbReference type="InterPro" id="IPR001130">
    <property type="entry name" value="TatD-like"/>
</dbReference>
<evidence type="ECO:0000313" key="2">
    <source>
        <dbReference type="EMBL" id="MBU5669262.1"/>
    </source>
</evidence>
<dbReference type="PIRSF" id="PIRSF005902">
    <property type="entry name" value="DNase_TatD"/>
    <property type="match status" value="1"/>
</dbReference>
<evidence type="ECO:0000256" key="1">
    <source>
        <dbReference type="ARBA" id="ARBA00022801"/>
    </source>
</evidence>
<name>A0ABS6FGG4_9FIRM</name>
<protein>
    <submittedName>
        <fullName evidence="2">TatD family hydrolase</fullName>
    </submittedName>
</protein>
<dbReference type="PANTHER" id="PTHR46124:SF2">
    <property type="entry name" value="D-AMINOACYL-TRNA DEACYLASE"/>
    <property type="match status" value="1"/>
</dbReference>
<proteinExistence type="predicted"/>
<dbReference type="Proteomes" id="UP000783742">
    <property type="component" value="Unassembled WGS sequence"/>
</dbReference>
<dbReference type="RefSeq" id="WP_216549098.1">
    <property type="nucleotide sequence ID" value="NZ_JAHLQO010000003.1"/>
</dbReference>
<dbReference type="PANTHER" id="PTHR46124">
    <property type="entry name" value="D-AMINOACYL-TRNA DEACYLASE"/>
    <property type="match status" value="1"/>
</dbReference>
<reference evidence="2 3" key="1">
    <citation type="submission" date="2021-06" db="EMBL/GenBank/DDBJ databases">
        <authorList>
            <person name="Sun Q."/>
            <person name="Li D."/>
        </authorList>
    </citation>
    <scope>NUCLEOTIDE SEQUENCE [LARGE SCALE GENOMIC DNA]</scope>
    <source>
        <strain evidence="2 3">MSJ-1</strain>
    </source>
</reference>
<keyword evidence="3" id="KW-1185">Reference proteome</keyword>
<dbReference type="InterPro" id="IPR018228">
    <property type="entry name" value="DNase_TatD-rel_CS"/>
</dbReference>
<organism evidence="2 3">
    <name type="scientific">Peptoniphilus ovalis</name>
    <dbReference type="NCBI Taxonomy" id="2841503"/>
    <lineage>
        <taxon>Bacteria</taxon>
        <taxon>Bacillati</taxon>
        <taxon>Bacillota</taxon>
        <taxon>Tissierellia</taxon>
        <taxon>Tissierellales</taxon>
        <taxon>Peptoniphilaceae</taxon>
        <taxon>Peptoniphilus</taxon>
    </lineage>
</organism>
<keyword evidence="1 2" id="KW-0378">Hydrolase</keyword>